<proteinExistence type="predicted"/>
<dbReference type="RefSeq" id="WP_055657720.1">
    <property type="nucleotide sequence ID" value="NZ_CABIXC010000011.1"/>
</dbReference>
<dbReference type="Pfam" id="PF01979">
    <property type="entry name" value="Amidohydro_1"/>
    <property type="match status" value="1"/>
</dbReference>
<dbReference type="PANTHER" id="PTHR43794:SF11">
    <property type="entry name" value="AMIDOHYDROLASE-RELATED DOMAIN-CONTAINING PROTEIN"/>
    <property type="match status" value="1"/>
</dbReference>
<dbReference type="InterPro" id="IPR050287">
    <property type="entry name" value="MTA/SAH_deaminase"/>
</dbReference>
<reference evidence="3 4" key="1">
    <citation type="submission" date="2015-09" db="EMBL/GenBank/DDBJ databases">
        <authorList>
            <consortium name="Pathogen Informatics"/>
        </authorList>
    </citation>
    <scope>NUCLEOTIDE SEQUENCE [LARGE SCALE GENOMIC DNA]</scope>
    <source>
        <strain evidence="3 4">2789STDY5608850</strain>
    </source>
</reference>
<dbReference type="PANTHER" id="PTHR43794">
    <property type="entry name" value="AMINOHYDROLASE SSNA-RELATED"/>
    <property type="match status" value="1"/>
</dbReference>
<dbReference type="Gene3D" id="2.30.40.10">
    <property type="entry name" value="Urease, subunit C, domain 1"/>
    <property type="match status" value="1"/>
</dbReference>
<evidence type="ECO:0000313" key="4">
    <source>
        <dbReference type="Proteomes" id="UP000095651"/>
    </source>
</evidence>
<keyword evidence="1 3" id="KW-0378">Hydrolase</keyword>
<dbReference type="SUPFAM" id="SSF51556">
    <property type="entry name" value="Metallo-dependent hydrolases"/>
    <property type="match status" value="1"/>
</dbReference>
<dbReference type="SUPFAM" id="SSF51338">
    <property type="entry name" value="Composite domain of metallo-dependent hydrolases"/>
    <property type="match status" value="1"/>
</dbReference>
<evidence type="ECO:0000256" key="1">
    <source>
        <dbReference type="ARBA" id="ARBA00022801"/>
    </source>
</evidence>
<dbReference type="GO" id="GO:0050270">
    <property type="term" value="F:S-adenosylhomocysteine deaminase activity"/>
    <property type="evidence" value="ECO:0007669"/>
    <property type="project" value="UniProtKB-EC"/>
</dbReference>
<gene>
    <name evidence="3" type="primary">mtaD_3</name>
    <name evidence="3" type="ORF">ERS852407_03916</name>
</gene>
<evidence type="ECO:0000313" key="3">
    <source>
        <dbReference type="EMBL" id="CUO77293.1"/>
    </source>
</evidence>
<dbReference type="AlphaFoldDB" id="A0A174HQS8"/>
<sequence length="449" mass="49514">MKEPIYDILIQNTRILTPDMAIRSGVDVAIKDGMISSICSSGSLSCQEAEQTVDGSRLLWMPGLTDGHMHTCQQLLRGKILDALPMIWTRIMLPFESTLTPEAVSLSAALCSLEMIRGGTTSFLDAGGIHMDEAAKVYIKSGLRGALTLSTMDDTKVPDSMRADAAESISRLNEYYNTWNGSGDGRLSVYYSLRSLISCSEELIRGVFEAASEHSAMVEAHMNEYPNEINYHLERYQMRPMEYLDSLGVLSDHFVSAHSLLLSEHEIELMAANGVKAVHCPFSNCGKGVPNTPRLLESGISVAFGTDGTAHGGMSLFQEMKIFRSIMNIRYGVPESNPVIMPAETILSMALEGGSCALGLHNKSGQLKEGFCADLIAIDLDQPHLYPTNNLIHTLVESVSSQDVIHSIAAGKFLMKNREILTLDEEKIRFEAHSWLTKNHLMEDELCYR</sequence>
<feature type="domain" description="Amidohydrolase-related" evidence="2">
    <location>
        <begin position="61"/>
        <end position="412"/>
    </location>
</feature>
<organism evidence="3 4">
    <name type="scientific">Hungatella hathewayi</name>
    <dbReference type="NCBI Taxonomy" id="154046"/>
    <lineage>
        <taxon>Bacteria</taxon>
        <taxon>Bacillati</taxon>
        <taxon>Bacillota</taxon>
        <taxon>Clostridia</taxon>
        <taxon>Lachnospirales</taxon>
        <taxon>Lachnospiraceae</taxon>
        <taxon>Hungatella</taxon>
    </lineage>
</organism>
<dbReference type="Proteomes" id="UP000095651">
    <property type="component" value="Unassembled WGS sequence"/>
</dbReference>
<dbReference type="InterPro" id="IPR006680">
    <property type="entry name" value="Amidohydro-rel"/>
</dbReference>
<dbReference type="InterPro" id="IPR032466">
    <property type="entry name" value="Metal_Hydrolase"/>
</dbReference>
<evidence type="ECO:0000259" key="2">
    <source>
        <dbReference type="Pfam" id="PF01979"/>
    </source>
</evidence>
<accession>A0A174HQS8</accession>
<dbReference type="Gene3D" id="3.20.20.140">
    <property type="entry name" value="Metal-dependent hydrolases"/>
    <property type="match status" value="1"/>
</dbReference>
<protein>
    <submittedName>
        <fullName evidence="3">Amidohydrolase family protein</fullName>
        <ecNumber evidence="3">3.5.4.28</ecNumber>
    </submittedName>
</protein>
<dbReference type="EC" id="3.5.4.28" evidence="3"/>
<dbReference type="EMBL" id="CYZE01000011">
    <property type="protein sequence ID" value="CUO77293.1"/>
    <property type="molecule type" value="Genomic_DNA"/>
</dbReference>
<name>A0A174HQS8_9FIRM</name>
<dbReference type="InterPro" id="IPR011059">
    <property type="entry name" value="Metal-dep_hydrolase_composite"/>
</dbReference>